<keyword evidence="8" id="KW-1185">Reference proteome</keyword>
<organism evidence="7 8">
    <name type="scientific">Leptobrachium leishanense</name>
    <name type="common">Leishan spiny toad</name>
    <dbReference type="NCBI Taxonomy" id="445787"/>
    <lineage>
        <taxon>Eukaryota</taxon>
        <taxon>Metazoa</taxon>
        <taxon>Chordata</taxon>
        <taxon>Craniata</taxon>
        <taxon>Vertebrata</taxon>
        <taxon>Euteleostomi</taxon>
        <taxon>Amphibia</taxon>
        <taxon>Batrachia</taxon>
        <taxon>Anura</taxon>
        <taxon>Pelobatoidea</taxon>
        <taxon>Megophryidae</taxon>
        <taxon>Leptobrachium</taxon>
    </lineage>
</organism>
<evidence type="ECO:0000313" key="7">
    <source>
        <dbReference type="Ensembl" id="ENSLLEP00000040302.1"/>
    </source>
</evidence>
<feature type="transmembrane region" description="Helical" evidence="6">
    <location>
        <begin position="108"/>
        <end position="127"/>
    </location>
</feature>
<dbReference type="GeneTree" id="ENSGT01010000229994"/>
<comment type="subcellular location">
    <subcellularLocation>
        <location evidence="1">Membrane</location>
        <topology evidence="1">Multi-pass membrane protein</topology>
    </subcellularLocation>
</comment>
<dbReference type="OrthoDB" id="10071849at2759"/>
<name>A0A8C5QNH2_9ANUR</name>
<evidence type="ECO:0000256" key="4">
    <source>
        <dbReference type="ARBA" id="ARBA00022989"/>
    </source>
</evidence>
<accession>A0A8C5QNH2</accession>
<dbReference type="PANTHER" id="PTHR23320">
    <property type="entry name" value="MEMBRANE-SPANNING 4-DOMAINS SUBFAMILY A MS4A -RELATED"/>
    <property type="match status" value="1"/>
</dbReference>
<evidence type="ECO:0000256" key="6">
    <source>
        <dbReference type="SAM" id="Phobius"/>
    </source>
</evidence>
<dbReference type="Proteomes" id="UP000694569">
    <property type="component" value="Unplaced"/>
</dbReference>
<protein>
    <submittedName>
        <fullName evidence="7">Uncharacterized protein</fullName>
    </submittedName>
</protein>
<feature type="transmembrane region" description="Helical" evidence="6">
    <location>
        <begin position="74"/>
        <end position="96"/>
    </location>
</feature>
<evidence type="ECO:0000313" key="8">
    <source>
        <dbReference type="Proteomes" id="UP000694569"/>
    </source>
</evidence>
<keyword evidence="4 6" id="KW-1133">Transmembrane helix</keyword>
<keyword evidence="3 6" id="KW-0812">Transmembrane</keyword>
<dbReference type="PANTHER" id="PTHR23320:SF128">
    <property type="entry name" value="MEMBRANE-SPANNING 4-DOMAINS SUBFAMILY A MEMBER 4A"/>
    <property type="match status" value="1"/>
</dbReference>
<evidence type="ECO:0000256" key="5">
    <source>
        <dbReference type="ARBA" id="ARBA00023136"/>
    </source>
</evidence>
<dbReference type="InterPro" id="IPR030417">
    <property type="entry name" value="MS4A"/>
</dbReference>
<dbReference type="Pfam" id="PF04103">
    <property type="entry name" value="CD20"/>
    <property type="match status" value="1"/>
</dbReference>
<dbReference type="Ensembl" id="ENSLLET00000041862.1">
    <property type="protein sequence ID" value="ENSLLEP00000040232.1"/>
    <property type="gene ID" value="ENSLLEG00000025621.1"/>
</dbReference>
<proteinExistence type="inferred from homology"/>
<dbReference type="Ensembl" id="ENSLLET00000041939.1">
    <property type="protein sequence ID" value="ENSLLEP00000040302.1"/>
    <property type="gene ID" value="ENSLLEG00000025621.1"/>
</dbReference>
<evidence type="ECO:0000256" key="2">
    <source>
        <dbReference type="ARBA" id="ARBA00009565"/>
    </source>
</evidence>
<dbReference type="AlphaFoldDB" id="A0A8C5QNH2"/>
<comment type="similarity">
    <text evidence="2">Belongs to the MS4A family.</text>
</comment>
<dbReference type="InterPro" id="IPR007237">
    <property type="entry name" value="CD20-like"/>
</dbReference>
<keyword evidence="5 6" id="KW-0472">Membrane</keyword>
<sequence length="255" mass="27457">MASPPGAFIIIPQWAGNPPSQPLVVPAANNHHLQSCQILKKGQAKALGATQLVLALLHISLGTVGIFVDVFVSRYSGICFWGAIFYIISGSLSIAVENNPYHSLIKGFLTMNIFSCVVSTIALALFLTDASISGYRPYSYNYGGYSDYSGYPGYMRYSAGIAVIAFLIISTLLQFCVCLALSIFGCKYMSHRSSATEQVFMLPNNQMSPGVHMNPNLCHVPLNTTGFGVSMMSEPAPAYAPPTGMASEPEPTKYN</sequence>
<evidence type="ECO:0000256" key="1">
    <source>
        <dbReference type="ARBA" id="ARBA00004141"/>
    </source>
</evidence>
<feature type="transmembrane region" description="Helical" evidence="6">
    <location>
        <begin position="157"/>
        <end position="184"/>
    </location>
</feature>
<reference evidence="7" key="1">
    <citation type="submission" date="2025-05" db="UniProtKB">
        <authorList>
            <consortium name="Ensembl"/>
        </authorList>
    </citation>
    <scope>IDENTIFICATION</scope>
</reference>
<dbReference type="GO" id="GO:0016020">
    <property type="term" value="C:membrane"/>
    <property type="evidence" value="ECO:0007669"/>
    <property type="project" value="UniProtKB-SubCell"/>
</dbReference>
<feature type="transmembrane region" description="Helical" evidence="6">
    <location>
        <begin position="47"/>
        <end position="68"/>
    </location>
</feature>
<evidence type="ECO:0000256" key="3">
    <source>
        <dbReference type="ARBA" id="ARBA00022692"/>
    </source>
</evidence>